<reference evidence="2 3" key="1">
    <citation type="submission" date="2019-08" db="EMBL/GenBank/DDBJ databases">
        <title>In-depth cultivation of the pig gut microbiome towards novel bacterial diversity and tailored functional studies.</title>
        <authorList>
            <person name="Wylensek D."/>
            <person name="Hitch T.C.A."/>
            <person name="Clavel T."/>
        </authorList>
    </citation>
    <scope>NUCLEOTIDE SEQUENCE [LARGE SCALE GENOMIC DNA]</scope>
    <source>
        <strain evidence="2 3">WCA3-601-WT-6H</strain>
    </source>
</reference>
<dbReference type="AlphaFoldDB" id="A0A6L5YG37"/>
<dbReference type="RefSeq" id="WP_154495232.1">
    <property type="nucleotide sequence ID" value="NZ_VUMU01000002.1"/>
</dbReference>
<comment type="caution">
    <text evidence="2">The sequence shown here is derived from an EMBL/GenBank/DDBJ whole genome shotgun (WGS) entry which is preliminary data.</text>
</comment>
<dbReference type="Pfam" id="PF04448">
    <property type="entry name" value="DUF551"/>
    <property type="match status" value="1"/>
</dbReference>
<protein>
    <submittedName>
        <fullName evidence="2">DUF551 domain-containing protein</fullName>
    </submittedName>
</protein>
<dbReference type="Proteomes" id="UP000476055">
    <property type="component" value="Unassembled WGS sequence"/>
</dbReference>
<sequence>MERLTERIYDVPDGESGVWVKQHDYISAAEKLADYEDAEEQGQYGKWIPVSERLPEESLNSVIGWDTYRNRCCFVQYLGGRFVLGDDIYSVNVTAWMPLPEPYRESEVEDGEV</sequence>
<accession>A0A6L5YG37</accession>
<name>A0A6L5YG37_9FIRM</name>
<evidence type="ECO:0000313" key="2">
    <source>
        <dbReference type="EMBL" id="MST57266.1"/>
    </source>
</evidence>
<dbReference type="InterPro" id="IPR007539">
    <property type="entry name" value="DUF551"/>
</dbReference>
<proteinExistence type="predicted"/>
<keyword evidence="3" id="KW-1185">Reference proteome</keyword>
<evidence type="ECO:0000259" key="1">
    <source>
        <dbReference type="Pfam" id="PF04448"/>
    </source>
</evidence>
<dbReference type="EMBL" id="VUMU01000002">
    <property type="protein sequence ID" value="MST57266.1"/>
    <property type="molecule type" value="Genomic_DNA"/>
</dbReference>
<evidence type="ECO:0000313" key="3">
    <source>
        <dbReference type="Proteomes" id="UP000476055"/>
    </source>
</evidence>
<gene>
    <name evidence="2" type="ORF">FYJ59_03225</name>
</gene>
<feature type="domain" description="DUF551" evidence="1">
    <location>
        <begin position="46"/>
        <end position="102"/>
    </location>
</feature>
<organism evidence="2 3">
    <name type="scientific">Waltera intestinalis</name>
    <dbReference type="NCBI Taxonomy" id="2606635"/>
    <lineage>
        <taxon>Bacteria</taxon>
        <taxon>Bacillati</taxon>
        <taxon>Bacillota</taxon>
        <taxon>Clostridia</taxon>
        <taxon>Lachnospirales</taxon>
        <taxon>Lachnospiraceae</taxon>
        <taxon>Waltera</taxon>
    </lineage>
</organism>